<dbReference type="Pfam" id="PF06620">
    <property type="entry name" value="DUF1150"/>
    <property type="match status" value="1"/>
</dbReference>
<dbReference type="RefSeq" id="WP_095594924.1">
    <property type="nucleotide sequence ID" value="NZ_BMKN01000002.1"/>
</dbReference>
<evidence type="ECO:0008006" key="3">
    <source>
        <dbReference type="Google" id="ProtNLM"/>
    </source>
</evidence>
<accession>A0A917ELC2</accession>
<keyword evidence="2" id="KW-1185">Reference proteome</keyword>
<reference evidence="1" key="1">
    <citation type="journal article" date="2014" name="Int. J. Syst. Evol. Microbiol.">
        <title>Complete genome sequence of Corynebacterium casei LMG S-19264T (=DSM 44701T), isolated from a smear-ripened cheese.</title>
        <authorList>
            <consortium name="US DOE Joint Genome Institute (JGI-PGF)"/>
            <person name="Walter F."/>
            <person name="Albersmeier A."/>
            <person name="Kalinowski J."/>
            <person name="Ruckert C."/>
        </authorList>
    </citation>
    <scope>NUCLEOTIDE SEQUENCE</scope>
    <source>
        <strain evidence="1">CGMCC 1.16012</strain>
    </source>
</reference>
<reference evidence="1" key="2">
    <citation type="submission" date="2020-09" db="EMBL/GenBank/DDBJ databases">
        <authorList>
            <person name="Sun Q."/>
            <person name="Zhou Y."/>
        </authorList>
    </citation>
    <scope>NUCLEOTIDE SEQUENCE</scope>
    <source>
        <strain evidence="1">CGMCC 1.16012</strain>
    </source>
</reference>
<dbReference type="Proteomes" id="UP000606730">
    <property type="component" value="Unassembled WGS sequence"/>
</dbReference>
<proteinExistence type="predicted"/>
<evidence type="ECO:0000313" key="1">
    <source>
        <dbReference type="EMBL" id="GGE51403.1"/>
    </source>
</evidence>
<evidence type="ECO:0000313" key="2">
    <source>
        <dbReference type="Proteomes" id="UP000606730"/>
    </source>
</evidence>
<gene>
    <name evidence="1" type="ORF">GCM10011517_18900</name>
</gene>
<protein>
    <recommendedName>
        <fullName evidence="3">DUF1150 family protein</fullName>
    </recommendedName>
</protein>
<dbReference type="AlphaFoldDB" id="A0A917ELC2"/>
<organism evidence="1 2">
    <name type="scientific">Actibacterium pelagium</name>
    <dbReference type="NCBI Taxonomy" id="2029103"/>
    <lineage>
        <taxon>Bacteria</taxon>
        <taxon>Pseudomonadati</taxon>
        <taxon>Pseudomonadota</taxon>
        <taxon>Alphaproteobacteria</taxon>
        <taxon>Rhodobacterales</taxon>
        <taxon>Roseobacteraceae</taxon>
        <taxon>Actibacterium</taxon>
    </lineage>
</organism>
<sequence length="75" mass="8472">MNTSFEFSEEMENGIVYVREVAVEDLPEEVQERAEGAKTLFAVHNAQGEPLALATNRREAFFMARENNFAPVSVH</sequence>
<dbReference type="EMBL" id="BMKN01000002">
    <property type="protein sequence ID" value="GGE51403.1"/>
    <property type="molecule type" value="Genomic_DNA"/>
</dbReference>
<comment type="caution">
    <text evidence="1">The sequence shown here is derived from an EMBL/GenBank/DDBJ whole genome shotgun (WGS) entry which is preliminary data.</text>
</comment>
<name>A0A917ELC2_9RHOB</name>
<dbReference type="InterPro" id="IPR009531">
    <property type="entry name" value="DUF1150"/>
</dbReference>
<dbReference type="OrthoDB" id="7205167at2"/>